<gene>
    <name evidence="2" type="ORF">Salat_1168300</name>
</gene>
<feature type="compositionally biased region" description="Basic and acidic residues" evidence="1">
    <location>
        <begin position="242"/>
        <end position="253"/>
    </location>
</feature>
<reference evidence="2" key="2">
    <citation type="journal article" date="2024" name="Plant">
        <title>Genomic evolution and insights into agronomic trait innovations of Sesamum species.</title>
        <authorList>
            <person name="Miao H."/>
            <person name="Wang L."/>
            <person name="Qu L."/>
            <person name="Liu H."/>
            <person name="Sun Y."/>
            <person name="Le M."/>
            <person name="Wang Q."/>
            <person name="Wei S."/>
            <person name="Zheng Y."/>
            <person name="Lin W."/>
            <person name="Duan Y."/>
            <person name="Cao H."/>
            <person name="Xiong S."/>
            <person name="Wang X."/>
            <person name="Wei L."/>
            <person name="Li C."/>
            <person name="Ma Q."/>
            <person name="Ju M."/>
            <person name="Zhao R."/>
            <person name="Li G."/>
            <person name="Mu C."/>
            <person name="Tian Q."/>
            <person name="Mei H."/>
            <person name="Zhang T."/>
            <person name="Gao T."/>
            <person name="Zhang H."/>
        </authorList>
    </citation>
    <scope>NUCLEOTIDE SEQUENCE</scope>
    <source>
        <strain evidence="2">3651</strain>
    </source>
</reference>
<feature type="region of interest" description="Disordered" evidence="1">
    <location>
        <begin position="242"/>
        <end position="265"/>
    </location>
</feature>
<dbReference type="AlphaFoldDB" id="A0AAE1YEL3"/>
<feature type="region of interest" description="Disordered" evidence="1">
    <location>
        <begin position="32"/>
        <end position="149"/>
    </location>
</feature>
<protein>
    <submittedName>
        <fullName evidence="2">Uncharacterized protein</fullName>
    </submittedName>
</protein>
<sequence length="449" mass="50325">MVDAEKREYPALPPDYVSLAQLRERWIQRQQEKKLKDEVEEEKNERGARTQKQDQDQRGVENDGDGKMGDGSLRGVGSRRVEKDGREMGVIEVKGKGKETEFGGFGNRERRKKKSKMKKQRNLEKKSAVDGETGKTEGDGSEEVQIIPRNEVKVGFPGVLSEDSSRRDESYGELKGIQERVSVSKVDVMPTNRVREEIPSVKKEAFRCGLRRNGNDRGFGYKSKKEYRVKLDATGVKLASEKKMEGEKEYDKKGRGRRNGGNGRLIAENESLEVCSETGGLNGRNENGLLGQSDNVRSKIGEHRVEEEGLNDNTVALGKKVEDELLDVESAKNGEKGRGQNGFGRHGNWRGNTGRKLGGSAFIDRKADNVRSKVKVNVGDTRRYASSGRYKDSWEKKQRESGMVWVRKEEKLGTDAAEVGSSGIHLFVQLLTVNNVGISLIRSRHAIIW</sequence>
<evidence type="ECO:0000313" key="2">
    <source>
        <dbReference type="EMBL" id="KAK4428685.1"/>
    </source>
</evidence>
<keyword evidence="3" id="KW-1185">Reference proteome</keyword>
<name>A0AAE1YEL3_9LAMI</name>
<feature type="compositionally biased region" description="Basic residues" evidence="1">
    <location>
        <begin position="109"/>
        <end position="120"/>
    </location>
</feature>
<feature type="compositionally biased region" description="Basic and acidic residues" evidence="1">
    <location>
        <begin position="79"/>
        <end position="101"/>
    </location>
</feature>
<comment type="caution">
    <text evidence="2">The sequence shown here is derived from an EMBL/GenBank/DDBJ whole genome shotgun (WGS) entry which is preliminary data.</text>
</comment>
<dbReference type="Proteomes" id="UP001293254">
    <property type="component" value="Unassembled WGS sequence"/>
</dbReference>
<accession>A0AAE1YEL3</accession>
<reference evidence="2" key="1">
    <citation type="submission" date="2020-06" db="EMBL/GenBank/DDBJ databases">
        <authorList>
            <person name="Li T."/>
            <person name="Hu X."/>
            <person name="Zhang T."/>
            <person name="Song X."/>
            <person name="Zhang H."/>
            <person name="Dai N."/>
            <person name="Sheng W."/>
            <person name="Hou X."/>
            <person name="Wei L."/>
        </authorList>
    </citation>
    <scope>NUCLEOTIDE SEQUENCE</scope>
    <source>
        <strain evidence="2">3651</strain>
        <tissue evidence="2">Leaf</tissue>
    </source>
</reference>
<feature type="region of interest" description="Disordered" evidence="1">
    <location>
        <begin position="330"/>
        <end position="355"/>
    </location>
</feature>
<feature type="compositionally biased region" description="Basic and acidic residues" evidence="1">
    <location>
        <begin position="121"/>
        <end position="138"/>
    </location>
</feature>
<proteinExistence type="predicted"/>
<evidence type="ECO:0000313" key="3">
    <source>
        <dbReference type="Proteomes" id="UP001293254"/>
    </source>
</evidence>
<dbReference type="EMBL" id="JACGWO010000004">
    <property type="protein sequence ID" value="KAK4428685.1"/>
    <property type="molecule type" value="Genomic_DNA"/>
</dbReference>
<evidence type="ECO:0000256" key="1">
    <source>
        <dbReference type="SAM" id="MobiDB-lite"/>
    </source>
</evidence>
<organism evidence="2 3">
    <name type="scientific">Sesamum alatum</name>
    <dbReference type="NCBI Taxonomy" id="300844"/>
    <lineage>
        <taxon>Eukaryota</taxon>
        <taxon>Viridiplantae</taxon>
        <taxon>Streptophyta</taxon>
        <taxon>Embryophyta</taxon>
        <taxon>Tracheophyta</taxon>
        <taxon>Spermatophyta</taxon>
        <taxon>Magnoliopsida</taxon>
        <taxon>eudicotyledons</taxon>
        <taxon>Gunneridae</taxon>
        <taxon>Pentapetalae</taxon>
        <taxon>asterids</taxon>
        <taxon>lamiids</taxon>
        <taxon>Lamiales</taxon>
        <taxon>Pedaliaceae</taxon>
        <taxon>Sesamum</taxon>
    </lineage>
</organism>
<feature type="compositionally biased region" description="Basic and acidic residues" evidence="1">
    <location>
        <begin position="32"/>
        <end position="68"/>
    </location>
</feature>